<sequence length="69" mass="6911">SRSEGLPFLPPLSLFSAVIGPAASYLGSASALAAPVPTPFFSAHLPAPLPDCLGTARRTSSRGSTSPST</sequence>
<evidence type="ECO:0000313" key="1">
    <source>
        <dbReference type="EMBL" id="JAC74208.1"/>
    </source>
</evidence>
<reference evidence="1" key="1">
    <citation type="submission" date="2014-05" db="EMBL/GenBank/DDBJ databases">
        <title>The transcriptome of the halophilic microalga Tetraselmis sp. GSL018 isolated from the Great Salt Lake, Utah.</title>
        <authorList>
            <person name="Jinkerson R.E."/>
            <person name="D'Adamo S."/>
            <person name="Posewitz M.C."/>
        </authorList>
    </citation>
    <scope>NUCLEOTIDE SEQUENCE</scope>
    <source>
        <strain evidence="1">GSL018</strain>
    </source>
</reference>
<protein>
    <submittedName>
        <fullName evidence="1">Uncharacterized protein</fullName>
    </submittedName>
</protein>
<feature type="non-terminal residue" evidence="1">
    <location>
        <position position="1"/>
    </location>
</feature>
<proteinExistence type="predicted"/>
<accession>A0A061RQI6</accession>
<feature type="non-terminal residue" evidence="1">
    <location>
        <position position="69"/>
    </location>
</feature>
<organism evidence="1">
    <name type="scientific">Tetraselmis sp. GSL018</name>
    <dbReference type="NCBI Taxonomy" id="582737"/>
    <lineage>
        <taxon>Eukaryota</taxon>
        <taxon>Viridiplantae</taxon>
        <taxon>Chlorophyta</taxon>
        <taxon>core chlorophytes</taxon>
        <taxon>Chlorodendrophyceae</taxon>
        <taxon>Chlorodendrales</taxon>
        <taxon>Chlorodendraceae</taxon>
        <taxon>Tetraselmis</taxon>
    </lineage>
</organism>
<gene>
    <name evidence="1" type="ORF">TSPGSL018_26589</name>
</gene>
<name>A0A061RQI6_9CHLO</name>
<dbReference type="AlphaFoldDB" id="A0A061RQI6"/>
<dbReference type="EMBL" id="GBEZ01011593">
    <property type="protein sequence ID" value="JAC74208.1"/>
    <property type="molecule type" value="Transcribed_RNA"/>
</dbReference>